<dbReference type="EMBL" id="SLVX01000016">
    <property type="protein sequence ID" value="TCN40025.1"/>
    <property type="molecule type" value="Genomic_DNA"/>
</dbReference>
<dbReference type="InterPro" id="IPR015813">
    <property type="entry name" value="Pyrv/PenolPyrv_kinase-like_dom"/>
</dbReference>
<keyword evidence="6" id="KW-1185">Reference proteome</keyword>
<comment type="similarity">
    <text evidence="1">Belongs to the HpcH/HpaI aldolase family.</text>
</comment>
<dbReference type="InterPro" id="IPR005000">
    <property type="entry name" value="Aldolase/citrate-lyase_domain"/>
</dbReference>
<evidence type="ECO:0000313" key="5">
    <source>
        <dbReference type="EMBL" id="TCN40025.1"/>
    </source>
</evidence>
<evidence type="ECO:0000313" key="6">
    <source>
        <dbReference type="Proteomes" id="UP000295351"/>
    </source>
</evidence>
<dbReference type="InterPro" id="IPR050251">
    <property type="entry name" value="HpcH-HpaI_aldolase"/>
</dbReference>
<keyword evidence="3" id="KW-0456">Lyase</keyword>
<comment type="caution">
    <text evidence="5">The sequence shown here is derived from an EMBL/GenBank/DDBJ whole genome shotgun (WGS) entry which is preliminary data.</text>
</comment>
<dbReference type="Proteomes" id="UP000295351">
    <property type="component" value="Unassembled WGS sequence"/>
</dbReference>
<dbReference type="SUPFAM" id="SSF51621">
    <property type="entry name" value="Phosphoenolpyruvate/pyruvate domain"/>
    <property type="match status" value="1"/>
</dbReference>
<protein>
    <submittedName>
        <fullName evidence="5">2-dehydro-3-deoxyglucarate aldolase/4-hydroxy-2-oxoheptanedioate aldolase</fullName>
    </submittedName>
</protein>
<sequence>MSSNNPFKSWLGDKSRATPLGTWLMAAAPATAEALGYGGFDFLVVDMEHVPVEFTDLAHILRAVGCTPADAVVRLAWNDQVLVKRALDAGARTVMLPFVQNAEEAKAAASYTRYPPHGIRGVAAVHRGSRFGTIPNYLKSANDDICTIVQLETPEAIERLPEIAAVEGIDALFVGPGDLSAAMGHIGNIAHPEVQALIEKAAKDAHAAGKPVGIVGPNPDMVRRFIGYGYDFAAIASDIAMMTGRASEWLGQLKGVEKAPATPMAAY</sequence>
<name>A0A4R2CI71_SHIGR</name>
<dbReference type="PANTHER" id="PTHR30502">
    <property type="entry name" value="2-KETO-3-DEOXY-L-RHAMNONATE ALDOLASE"/>
    <property type="match status" value="1"/>
</dbReference>
<proteinExistence type="inferred from homology"/>
<evidence type="ECO:0000256" key="2">
    <source>
        <dbReference type="ARBA" id="ARBA00022723"/>
    </source>
</evidence>
<dbReference type="PANTHER" id="PTHR30502:SF0">
    <property type="entry name" value="PHOSPHOENOLPYRUVATE CARBOXYLASE FAMILY PROTEIN"/>
    <property type="match status" value="1"/>
</dbReference>
<dbReference type="RefSeq" id="WP_133035697.1">
    <property type="nucleotide sequence ID" value="NZ_BAABEI010000002.1"/>
</dbReference>
<dbReference type="InterPro" id="IPR040442">
    <property type="entry name" value="Pyrv_kinase-like_dom_sf"/>
</dbReference>
<dbReference type="AlphaFoldDB" id="A0A4R2CI71"/>
<evidence type="ECO:0000256" key="1">
    <source>
        <dbReference type="ARBA" id="ARBA00005568"/>
    </source>
</evidence>
<organism evidence="5 6">
    <name type="scientific">Shinella granuli</name>
    <dbReference type="NCBI Taxonomy" id="323621"/>
    <lineage>
        <taxon>Bacteria</taxon>
        <taxon>Pseudomonadati</taxon>
        <taxon>Pseudomonadota</taxon>
        <taxon>Alphaproteobacteria</taxon>
        <taxon>Hyphomicrobiales</taxon>
        <taxon>Rhizobiaceae</taxon>
        <taxon>Shinella</taxon>
    </lineage>
</organism>
<dbReference type="Gene3D" id="3.20.20.60">
    <property type="entry name" value="Phosphoenolpyruvate-binding domains"/>
    <property type="match status" value="1"/>
</dbReference>
<dbReference type="Pfam" id="PF03328">
    <property type="entry name" value="HpcH_HpaI"/>
    <property type="match status" value="1"/>
</dbReference>
<accession>A0A4R2CI71</accession>
<dbReference type="GO" id="GO:0005737">
    <property type="term" value="C:cytoplasm"/>
    <property type="evidence" value="ECO:0007669"/>
    <property type="project" value="TreeGrafter"/>
</dbReference>
<evidence type="ECO:0000259" key="4">
    <source>
        <dbReference type="Pfam" id="PF03328"/>
    </source>
</evidence>
<gene>
    <name evidence="5" type="ORF">EV665_116108</name>
</gene>
<reference evidence="5 6" key="1">
    <citation type="submission" date="2019-03" db="EMBL/GenBank/DDBJ databases">
        <title>Genomic Encyclopedia of Type Strains, Phase IV (KMG-IV): sequencing the most valuable type-strain genomes for metagenomic binning, comparative biology and taxonomic classification.</title>
        <authorList>
            <person name="Goeker M."/>
        </authorList>
    </citation>
    <scope>NUCLEOTIDE SEQUENCE [LARGE SCALE GENOMIC DNA]</scope>
    <source>
        <strain evidence="5 6">DSM 18401</strain>
    </source>
</reference>
<dbReference type="GO" id="GO:0046872">
    <property type="term" value="F:metal ion binding"/>
    <property type="evidence" value="ECO:0007669"/>
    <property type="project" value="UniProtKB-KW"/>
</dbReference>
<dbReference type="GO" id="GO:0016832">
    <property type="term" value="F:aldehyde-lyase activity"/>
    <property type="evidence" value="ECO:0007669"/>
    <property type="project" value="TreeGrafter"/>
</dbReference>
<evidence type="ECO:0000256" key="3">
    <source>
        <dbReference type="ARBA" id="ARBA00023239"/>
    </source>
</evidence>
<feature type="domain" description="HpcH/HpaI aldolase/citrate lyase" evidence="4">
    <location>
        <begin position="21"/>
        <end position="240"/>
    </location>
</feature>
<keyword evidence="2" id="KW-0479">Metal-binding</keyword>